<name>A0A833JFW4_9BACT</name>
<dbReference type="Proteomes" id="UP000442694">
    <property type="component" value="Unassembled WGS sequence"/>
</dbReference>
<sequence>MPILFKLNVYSKNNESIFQEPSKIINFDKFYAGKNIKFIIPPKILIDHGLKNPLYIVAHGFEDSNKIYAPDISKQRLLTVPEFMRYFLYEMLKPSPLAIF</sequence>
<dbReference type="EMBL" id="WFLN01000005">
    <property type="protein sequence ID" value="KAB8031872.1"/>
    <property type="molecule type" value="Genomic_DNA"/>
</dbReference>
<keyword evidence="2" id="KW-1185">Reference proteome</keyword>
<evidence type="ECO:0000313" key="1">
    <source>
        <dbReference type="EMBL" id="KAB8031872.1"/>
    </source>
</evidence>
<comment type="caution">
    <text evidence="1">The sequence shown here is derived from an EMBL/GenBank/DDBJ whole genome shotgun (WGS) entry which is preliminary data.</text>
</comment>
<protein>
    <submittedName>
        <fullName evidence="1">Uncharacterized protein</fullName>
    </submittedName>
</protein>
<accession>A0A833JFW4</accession>
<organism evidence="1 2">
    <name type="scientific">Fluviispira multicolorata</name>
    <dbReference type="NCBI Taxonomy" id="2654512"/>
    <lineage>
        <taxon>Bacteria</taxon>
        <taxon>Pseudomonadati</taxon>
        <taxon>Bdellovibrionota</taxon>
        <taxon>Oligoflexia</taxon>
        <taxon>Silvanigrellales</taxon>
        <taxon>Silvanigrellaceae</taxon>
        <taxon>Fluviispira</taxon>
    </lineage>
</organism>
<dbReference type="AlphaFoldDB" id="A0A833JFW4"/>
<reference evidence="1 2" key="1">
    <citation type="submission" date="2019-10" db="EMBL/GenBank/DDBJ databases">
        <title>New genus of Silvanigrellaceae.</title>
        <authorList>
            <person name="Pitt A."/>
            <person name="Hahn M.W."/>
        </authorList>
    </citation>
    <scope>NUCLEOTIDE SEQUENCE [LARGE SCALE GENOMIC DNA]</scope>
    <source>
        <strain evidence="1 2">33A1-SZDP</strain>
    </source>
</reference>
<gene>
    <name evidence="1" type="ORF">GCL57_04305</name>
</gene>
<dbReference type="RefSeq" id="WP_152212047.1">
    <property type="nucleotide sequence ID" value="NZ_WFLN01000005.1"/>
</dbReference>
<proteinExistence type="predicted"/>
<evidence type="ECO:0000313" key="2">
    <source>
        <dbReference type="Proteomes" id="UP000442694"/>
    </source>
</evidence>